<comment type="caution">
    <text evidence="1">The sequence shown here is derived from an EMBL/GenBank/DDBJ whole genome shotgun (WGS) entry which is preliminary data.</text>
</comment>
<accession>A0ABQ8TRZ7</accession>
<name>A0ABQ8TRZ7_PERAM</name>
<organism evidence="1 2">
    <name type="scientific">Periplaneta americana</name>
    <name type="common">American cockroach</name>
    <name type="synonym">Blatta americana</name>
    <dbReference type="NCBI Taxonomy" id="6978"/>
    <lineage>
        <taxon>Eukaryota</taxon>
        <taxon>Metazoa</taxon>
        <taxon>Ecdysozoa</taxon>
        <taxon>Arthropoda</taxon>
        <taxon>Hexapoda</taxon>
        <taxon>Insecta</taxon>
        <taxon>Pterygota</taxon>
        <taxon>Neoptera</taxon>
        <taxon>Polyneoptera</taxon>
        <taxon>Dictyoptera</taxon>
        <taxon>Blattodea</taxon>
        <taxon>Blattoidea</taxon>
        <taxon>Blattidae</taxon>
        <taxon>Blattinae</taxon>
        <taxon>Periplaneta</taxon>
    </lineage>
</organism>
<gene>
    <name evidence="1" type="ORF">ANN_00813</name>
</gene>
<dbReference type="EMBL" id="JAJSOF020000003">
    <property type="protein sequence ID" value="KAJ4449414.1"/>
    <property type="molecule type" value="Genomic_DNA"/>
</dbReference>
<proteinExistence type="predicted"/>
<dbReference type="Proteomes" id="UP001148838">
    <property type="component" value="Unassembled WGS sequence"/>
</dbReference>
<reference evidence="1 2" key="1">
    <citation type="journal article" date="2022" name="Allergy">
        <title>Genome assembly and annotation of Periplaneta americana reveal a comprehensive cockroach allergen profile.</title>
        <authorList>
            <person name="Wang L."/>
            <person name="Xiong Q."/>
            <person name="Saelim N."/>
            <person name="Wang L."/>
            <person name="Nong W."/>
            <person name="Wan A.T."/>
            <person name="Shi M."/>
            <person name="Liu X."/>
            <person name="Cao Q."/>
            <person name="Hui J.H.L."/>
            <person name="Sookrung N."/>
            <person name="Leung T.F."/>
            <person name="Tungtrongchitr A."/>
            <person name="Tsui S.K.W."/>
        </authorList>
    </citation>
    <scope>NUCLEOTIDE SEQUENCE [LARGE SCALE GENOMIC DNA]</scope>
    <source>
        <strain evidence="1">PWHHKU_190912</strain>
    </source>
</reference>
<keyword evidence="2" id="KW-1185">Reference proteome</keyword>
<evidence type="ECO:0000313" key="1">
    <source>
        <dbReference type="EMBL" id="KAJ4449414.1"/>
    </source>
</evidence>
<evidence type="ECO:0000313" key="2">
    <source>
        <dbReference type="Proteomes" id="UP001148838"/>
    </source>
</evidence>
<sequence>MEDTEKIDKILNTRYDYRRQSVLMLYRPTYIQSEPITGDRTSRSLETVTFTVRPPPPPALAAHLNAIDLARDRTRNLGLYQLANQVDQALDTFPVIIRSFNIAVAIAATFLEVTPVLSLTLTSADKASTPFRQHFSISSSFPGFPRTPPAGDARKELVSGRVGLPVRNIGPHSCEYRDSLFEAIYRFSYNTQVRLSLRETKEIPLSPWEFFSVLRSMPFVNMLLYLAASYIGLKIVLPECLFLNQETWRSRGRDPKEKGCQSRGYYVKSGPYEPITMEFSIFRPKSATDGQHSIDVIAKMTASPKWPLRYVARESGISRESVPRILKSVRFRSTNYSIHTQCKMRIR</sequence>
<protein>
    <submittedName>
        <fullName evidence="1">Uncharacterized protein</fullName>
    </submittedName>
</protein>